<accession>A0ACC1HNT5</accession>
<evidence type="ECO:0000313" key="1">
    <source>
        <dbReference type="EMBL" id="KAJ1677961.1"/>
    </source>
</evidence>
<proteinExistence type="predicted"/>
<name>A0ACC1HNT5_9FUNG</name>
<organism evidence="1 2">
    <name type="scientific">Spiromyces aspiralis</name>
    <dbReference type="NCBI Taxonomy" id="68401"/>
    <lineage>
        <taxon>Eukaryota</taxon>
        <taxon>Fungi</taxon>
        <taxon>Fungi incertae sedis</taxon>
        <taxon>Zoopagomycota</taxon>
        <taxon>Kickxellomycotina</taxon>
        <taxon>Kickxellomycetes</taxon>
        <taxon>Kickxellales</taxon>
        <taxon>Kickxellaceae</taxon>
        <taxon>Spiromyces</taxon>
    </lineage>
</organism>
<gene>
    <name evidence="1" type="ORF">EV182_005079</name>
</gene>
<feature type="non-terminal residue" evidence="1">
    <location>
        <position position="1"/>
    </location>
</feature>
<protein>
    <submittedName>
        <fullName evidence="1">Uncharacterized protein</fullName>
    </submittedName>
</protein>
<comment type="caution">
    <text evidence="1">The sequence shown here is derived from an EMBL/GenBank/DDBJ whole genome shotgun (WGS) entry which is preliminary data.</text>
</comment>
<dbReference type="EMBL" id="JAMZIH010001711">
    <property type="protein sequence ID" value="KAJ1677961.1"/>
    <property type="molecule type" value="Genomic_DNA"/>
</dbReference>
<dbReference type="Proteomes" id="UP001145114">
    <property type="component" value="Unassembled WGS sequence"/>
</dbReference>
<evidence type="ECO:0000313" key="2">
    <source>
        <dbReference type="Proteomes" id="UP001145114"/>
    </source>
</evidence>
<sequence>VPDPTTDNGEVPEDEEVPIPTPAKDEAYGLMRLREMGFKDVKANHAALVQADYDVDAAAKILRGNQQSSKSPSQITETDIRVKQLVRMGFEDKAQNIAALKQTKGDLIAAIELLVNNKVPEAPESSGAPAPTAIATTVSQGEALKKPKFSGSAAQDLLGMDLLSDSFGQSPAAVTNNSLGTGTGDPTPNKFDSILSKFSKINISKPVSTNTPPVTVNNQESDMFGDFGDFLSAAAPTSSTMTATKPMPSLVSATATVAATTGISASSWSNSSAAISPASAASGSSKTRDVFDKNFIMSLYSKSPATATKPNAMPTSSVARQPSSFAVADIDPWGSIDNVTPSTTTTTKSGTTSNNFLI</sequence>
<reference evidence="1" key="1">
    <citation type="submission" date="2022-06" db="EMBL/GenBank/DDBJ databases">
        <title>Phylogenomic reconstructions and comparative analyses of Kickxellomycotina fungi.</title>
        <authorList>
            <person name="Reynolds N.K."/>
            <person name="Stajich J.E."/>
            <person name="Barry K."/>
            <person name="Grigoriev I.V."/>
            <person name="Crous P."/>
            <person name="Smith M.E."/>
        </authorList>
    </citation>
    <scope>NUCLEOTIDE SEQUENCE</scope>
    <source>
        <strain evidence="1">RSA 2271</strain>
    </source>
</reference>
<keyword evidence="2" id="KW-1185">Reference proteome</keyword>